<evidence type="ECO:0000313" key="5">
    <source>
        <dbReference type="Proteomes" id="UP000595897"/>
    </source>
</evidence>
<keyword evidence="5" id="KW-1185">Reference proteome</keyword>
<accession>A0A7R7EM16</accession>
<name>A0A7R7EM16_9FIRM</name>
<dbReference type="AlphaFoldDB" id="A0A7R7EM16"/>
<gene>
    <name evidence="4" type="ORF">bsdtb5_23500</name>
</gene>
<dbReference type="SUPFAM" id="SSF46689">
    <property type="entry name" value="Homeodomain-like"/>
    <property type="match status" value="1"/>
</dbReference>
<dbReference type="KEGG" id="ahb:bsdtb5_23500"/>
<evidence type="ECO:0000256" key="2">
    <source>
        <dbReference type="PROSITE-ProRule" id="PRU00335"/>
    </source>
</evidence>
<protein>
    <submittedName>
        <fullName evidence="4">TetR family transcriptional regulator</fullName>
    </submittedName>
</protein>
<proteinExistence type="predicted"/>
<feature type="domain" description="HTH tetR-type" evidence="3">
    <location>
        <begin position="12"/>
        <end position="72"/>
    </location>
</feature>
<organism evidence="4 5">
    <name type="scientific">Anaeromicropila herbilytica</name>
    <dbReference type="NCBI Taxonomy" id="2785025"/>
    <lineage>
        <taxon>Bacteria</taxon>
        <taxon>Bacillati</taxon>
        <taxon>Bacillota</taxon>
        <taxon>Clostridia</taxon>
        <taxon>Lachnospirales</taxon>
        <taxon>Lachnospiraceae</taxon>
        <taxon>Anaeromicropila</taxon>
    </lineage>
</organism>
<keyword evidence="1 2" id="KW-0238">DNA-binding</keyword>
<dbReference type="InterPro" id="IPR001647">
    <property type="entry name" value="HTH_TetR"/>
</dbReference>
<sequence length="193" mass="22797">MIINGTEDLRIQKTIDAIHKTFEDMICEMNYDKITVKELTDRARINKKTFYRYYPSMDDLLIELQNEMSQEYIARVASYSLPEELDKVNREFFLYSLDRGEVYEKITCSGNYQFMRQKMISNVMNNTWGQSQMLKSYDRYKQNILLAFVQTSSVEMYRQWVADGKKVPINEIITLSNHLLCDGVNGLMKTLND</sequence>
<dbReference type="PANTHER" id="PTHR43479:SF7">
    <property type="entry name" value="TETR-FAMILY TRANSCRIPTIONAL REGULATOR"/>
    <property type="match status" value="1"/>
</dbReference>
<dbReference type="InterPro" id="IPR009057">
    <property type="entry name" value="Homeodomain-like_sf"/>
</dbReference>
<evidence type="ECO:0000313" key="4">
    <source>
        <dbReference type="EMBL" id="BCN31055.1"/>
    </source>
</evidence>
<dbReference type="Proteomes" id="UP000595897">
    <property type="component" value="Chromosome"/>
</dbReference>
<dbReference type="GO" id="GO:0003677">
    <property type="term" value="F:DNA binding"/>
    <property type="evidence" value="ECO:0007669"/>
    <property type="project" value="UniProtKB-UniRule"/>
</dbReference>
<dbReference type="Gene3D" id="1.10.357.10">
    <property type="entry name" value="Tetracycline Repressor, domain 2"/>
    <property type="match status" value="1"/>
</dbReference>
<evidence type="ECO:0000256" key="1">
    <source>
        <dbReference type="ARBA" id="ARBA00023125"/>
    </source>
</evidence>
<dbReference type="PROSITE" id="PS50977">
    <property type="entry name" value="HTH_TETR_2"/>
    <property type="match status" value="1"/>
</dbReference>
<dbReference type="RefSeq" id="WP_271712203.1">
    <property type="nucleotide sequence ID" value="NZ_AP024169.1"/>
</dbReference>
<feature type="DNA-binding region" description="H-T-H motif" evidence="2">
    <location>
        <begin position="35"/>
        <end position="54"/>
    </location>
</feature>
<dbReference type="EMBL" id="AP024169">
    <property type="protein sequence ID" value="BCN31055.1"/>
    <property type="molecule type" value="Genomic_DNA"/>
</dbReference>
<evidence type="ECO:0000259" key="3">
    <source>
        <dbReference type="PROSITE" id="PS50977"/>
    </source>
</evidence>
<dbReference type="PANTHER" id="PTHR43479">
    <property type="entry name" value="ACREF/ENVCD OPERON REPRESSOR-RELATED"/>
    <property type="match status" value="1"/>
</dbReference>
<dbReference type="Pfam" id="PF00440">
    <property type="entry name" value="TetR_N"/>
    <property type="match status" value="1"/>
</dbReference>
<dbReference type="InterPro" id="IPR050624">
    <property type="entry name" value="HTH-type_Tx_Regulator"/>
</dbReference>
<reference evidence="4 5" key="1">
    <citation type="submission" date="2020-11" db="EMBL/GenBank/DDBJ databases">
        <title>Draft genome sequencing of a Lachnospiraceae strain isolated from anoxic soil subjected to BSD treatment.</title>
        <authorList>
            <person name="Uek A."/>
            <person name="Tonouchi A."/>
        </authorList>
    </citation>
    <scope>NUCLEOTIDE SEQUENCE [LARGE SCALE GENOMIC DNA]</scope>
    <source>
        <strain evidence="4 5">TB5</strain>
    </source>
</reference>